<evidence type="ECO:0000313" key="2">
    <source>
        <dbReference type="Proteomes" id="UP000779070"/>
    </source>
</evidence>
<sequence>MKRAVAFLDVLGFKDKIDKMSSSELGKEYNQAIKNALGLNSSSSTNGPKLFPYMKKGDPYCYQSVFSDSIILASFDESEENVLKLMIYTLLLTRVMMVQGFILRGGVAYGDMYIDVNSNVFVGEALTKAYQLEMRQDWAGVTIDKSIVTEFPSFFNNNHQYSKFLKAVFVEYPVPFKSGSVTNEFTINWRWNLVVEEGTKSLFSEPTSWDVKRKIDNTLDYALFVRKSKLVSPRKINECPLEIRRLFSAKGEGPPPSKPPQHGDEY</sequence>
<organism evidence="1 2">
    <name type="scientific">Vibrio neptunius</name>
    <dbReference type="NCBI Taxonomy" id="170651"/>
    <lineage>
        <taxon>Bacteria</taxon>
        <taxon>Pseudomonadati</taxon>
        <taxon>Pseudomonadota</taxon>
        <taxon>Gammaproteobacteria</taxon>
        <taxon>Vibrionales</taxon>
        <taxon>Vibrionaceae</taxon>
        <taxon>Vibrio</taxon>
    </lineage>
</organism>
<dbReference type="Proteomes" id="UP000779070">
    <property type="component" value="Unassembled WGS sequence"/>
</dbReference>
<evidence type="ECO:0000313" key="1">
    <source>
        <dbReference type="EMBL" id="MBN3580676.1"/>
    </source>
</evidence>
<gene>
    <name evidence="1" type="ORF">JYA62_24005</name>
</gene>
<dbReference type="RefSeq" id="WP_206372315.1">
    <property type="nucleotide sequence ID" value="NZ_CAWPTM010000147.1"/>
</dbReference>
<dbReference type="EMBL" id="JAFHLB010000070">
    <property type="protein sequence ID" value="MBN3580676.1"/>
    <property type="molecule type" value="Genomic_DNA"/>
</dbReference>
<comment type="caution">
    <text evidence="1">The sequence shown here is derived from an EMBL/GenBank/DDBJ whole genome shotgun (WGS) entry which is preliminary data.</text>
</comment>
<reference evidence="1 2" key="1">
    <citation type="submission" date="2021-02" db="EMBL/GenBank/DDBJ databases">
        <title>Draft Genome Sequences of 5 Vibrio neptunius Strains Isolated From of Bivalve Hatcheries.</title>
        <authorList>
            <person name="Galvis F."/>
            <person name="Barja J.L."/>
            <person name="Lemos M.L."/>
            <person name="Balado M."/>
        </authorList>
    </citation>
    <scope>NUCLEOTIDE SEQUENCE [LARGE SCALE GENOMIC DNA]</scope>
    <source>
        <strain evidence="1 2">PP-145.98</strain>
    </source>
</reference>
<protein>
    <submittedName>
        <fullName evidence="1">Uncharacterized protein</fullName>
    </submittedName>
</protein>
<proteinExistence type="predicted"/>
<accession>A0ABS3A856</accession>
<keyword evidence="2" id="KW-1185">Reference proteome</keyword>
<name>A0ABS3A856_9VIBR</name>